<dbReference type="STRING" id="555512.SAMN04487993_1004211"/>
<keyword evidence="5" id="KW-0574">Periplasm</keyword>
<dbReference type="Gene3D" id="2.70.98.10">
    <property type="match status" value="1"/>
</dbReference>
<dbReference type="GO" id="GO:0030288">
    <property type="term" value="C:outer membrane-bounded periplasmic space"/>
    <property type="evidence" value="ECO:0007669"/>
    <property type="project" value="TreeGrafter"/>
</dbReference>
<dbReference type="PROSITE" id="PS51318">
    <property type="entry name" value="TAT"/>
    <property type="match status" value="1"/>
</dbReference>
<evidence type="ECO:0000313" key="7">
    <source>
        <dbReference type="EMBL" id="SDI41911.1"/>
    </source>
</evidence>
<dbReference type="SUPFAM" id="SSF81296">
    <property type="entry name" value="E set domains"/>
    <property type="match status" value="1"/>
</dbReference>
<comment type="subcellular location">
    <subcellularLocation>
        <location evidence="1">Periplasm</location>
    </subcellularLocation>
</comment>
<dbReference type="OrthoDB" id="9777817at2"/>
<dbReference type="RefSeq" id="WP_089845196.1">
    <property type="nucleotide sequence ID" value="NZ_FNEJ01000004.1"/>
</dbReference>
<dbReference type="UniPathway" id="UPA00637"/>
<dbReference type="PANTHER" id="PTHR30504">
    <property type="entry name" value="GLUCANS BIOSYNTHESIS PROTEIN"/>
    <property type="match status" value="1"/>
</dbReference>
<dbReference type="GO" id="GO:0003824">
    <property type="term" value="F:catalytic activity"/>
    <property type="evidence" value="ECO:0007669"/>
    <property type="project" value="InterPro"/>
</dbReference>
<evidence type="ECO:0000256" key="2">
    <source>
        <dbReference type="ARBA" id="ARBA00005001"/>
    </source>
</evidence>
<gene>
    <name evidence="7" type="ORF">SAMN04487993_1004211</name>
</gene>
<sequence length="537" mass="59949">MSADTHTRRAFLASALGAGAFFLLPEMARAQSEAVASGIPLGPAEPFSFDRLRDIARSLSREPFTPMAMPDAETLQQIDYDAHGAIRFRRDRALWGETQTDNPVQFFFPGRYFPEPVHIYAVEEGMAREVPFSRDLFSIPEDSPAQRLSKTEGFAGFSVQDPAQRSDWMAFLGASYWRTAGYSGQFGLSVRGLALDTAIPDGPEEFPRFTRFWLEQHGDGSVTTCALLESPRATGAYRIVSRRDNGVIQDVSADIFLRGDVSRLGLAPLTSMYWFGKHNRHVAADWRPEVHDSDGLEIHLGNGERIWRPLNNPPRIMANSFATPSPRGFGLMQRERDFDQYQDDGVFYDRRASAWVEPREDWGMGAVTLIELPTDDETFDNIVAFWTPADHAMSGSEYQLNYTLSWLEDGPVKPEHARFRAVRLGKGGIPGQPRPADTVKVVCDLDSTGFDGLTRGPLTRTMVTTSRGVISNEAAYPVVGEDAWRAIFDVDFSDLPLDQDDPIDLRVYVAHDGAAKTETLVLQLFPSQLRELLSART</sequence>
<dbReference type="GO" id="GO:0051274">
    <property type="term" value="P:beta-glucan biosynthetic process"/>
    <property type="evidence" value="ECO:0007669"/>
    <property type="project" value="TreeGrafter"/>
</dbReference>
<dbReference type="PANTHER" id="PTHR30504:SF3">
    <property type="entry name" value="GLUCANS BIOSYNTHESIS PROTEIN D"/>
    <property type="match status" value="1"/>
</dbReference>
<proteinExistence type="inferred from homology"/>
<dbReference type="Proteomes" id="UP000199093">
    <property type="component" value="Unassembled WGS sequence"/>
</dbReference>
<dbReference type="Pfam" id="PF04349">
    <property type="entry name" value="MdoG"/>
    <property type="match status" value="1"/>
</dbReference>
<dbReference type="InterPro" id="IPR013783">
    <property type="entry name" value="Ig-like_fold"/>
</dbReference>
<evidence type="ECO:0000256" key="1">
    <source>
        <dbReference type="ARBA" id="ARBA00004418"/>
    </source>
</evidence>
<accession>A0A1G8KER6</accession>
<feature type="domain" description="Glucan biosynthesis periplasmic MdoG C-terminal" evidence="6">
    <location>
        <begin position="47"/>
        <end position="523"/>
    </location>
</feature>
<dbReference type="Gene3D" id="2.60.40.10">
    <property type="entry name" value="Immunoglobulins"/>
    <property type="match status" value="1"/>
</dbReference>
<comment type="similarity">
    <text evidence="3">Belongs to the OpgD/OpgG family.</text>
</comment>
<organism evidence="7 8">
    <name type="scientific">Salipiger marinus</name>
    <dbReference type="NCBI Taxonomy" id="555512"/>
    <lineage>
        <taxon>Bacteria</taxon>
        <taxon>Pseudomonadati</taxon>
        <taxon>Pseudomonadota</taxon>
        <taxon>Alphaproteobacteria</taxon>
        <taxon>Rhodobacterales</taxon>
        <taxon>Roseobacteraceae</taxon>
        <taxon>Salipiger</taxon>
    </lineage>
</organism>
<evidence type="ECO:0000256" key="5">
    <source>
        <dbReference type="ARBA" id="ARBA00022764"/>
    </source>
</evidence>
<evidence type="ECO:0000259" key="6">
    <source>
        <dbReference type="Pfam" id="PF04349"/>
    </source>
</evidence>
<dbReference type="SUPFAM" id="SSF74650">
    <property type="entry name" value="Galactose mutarotase-like"/>
    <property type="match status" value="1"/>
</dbReference>
<dbReference type="InterPro" id="IPR014756">
    <property type="entry name" value="Ig_E-set"/>
</dbReference>
<evidence type="ECO:0000256" key="3">
    <source>
        <dbReference type="ARBA" id="ARBA00009284"/>
    </source>
</evidence>
<name>A0A1G8KER6_9RHOB</name>
<dbReference type="PIRSF" id="PIRSF006281">
    <property type="entry name" value="MdoG"/>
    <property type="match status" value="1"/>
</dbReference>
<reference evidence="7 8" key="1">
    <citation type="submission" date="2016-10" db="EMBL/GenBank/DDBJ databases">
        <authorList>
            <person name="de Groot N.N."/>
        </authorList>
    </citation>
    <scope>NUCLEOTIDE SEQUENCE [LARGE SCALE GENOMIC DNA]</scope>
    <source>
        <strain evidence="7 8">DSM 26424</strain>
    </source>
</reference>
<dbReference type="InterPro" id="IPR006311">
    <property type="entry name" value="TAT_signal"/>
</dbReference>
<keyword evidence="8" id="KW-1185">Reference proteome</keyword>
<keyword evidence="4" id="KW-0732">Signal</keyword>
<dbReference type="EMBL" id="FNEJ01000004">
    <property type="protein sequence ID" value="SDI41911.1"/>
    <property type="molecule type" value="Genomic_DNA"/>
</dbReference>
<dbReference type="InterPro" id="IPR011013">
    <property type="entry name" value="Gal_mutarotase_sf_dom"/>
</dbReference>
<evidence type="ECO:0000256" key="4">
    <source>
        <dbReference type="ARBA" id="ARBA00022729"/>
    </source>
</evidence>
<dbReference type="AlphaFoldDB" id="A0A1G8KER6"/>
<dbReference type="InterPro" id="IPR007444">
    <property type="entry name" value="Glucan_biosyn_MdoG_C"/>
</dbReference>
<evidence type="ECO:0000313" key="8">
    <source>
        <dbReference type="Proteomes" id="UP000199093"/>
    </source>
</evidence>
<dbReference type="InterPro" id="IPR014438">
    <property type="entry name" value="Glucan_biosyn_MdoG/MdoD"/>
</dbReference>
<dbReference type="InterPro" id="IPR014718">
    <property type="entry name" value="GH-type_carb-bd"/>
</dbReference>
<protein>
    <submittedName>
        <fullName evidence="7">Glucans biosynthesis protein</fullName>
    </submittedName>
</protein>
<comment type="pathway">
    <text evidence="2">Glycan metabolism; osmoregulated periplasmic glucan (OPG) biosynthesis.</text>
</comment>
<dbReference type="GO" id="GO:0030246">
    <property type="term" value="F:carbohydrate binding"/>
    <property type="evidence" value="ECO:0007669"/>
    <property type="project" value="InterPro"/>
</dbReference>